<comment type="caution">
    <text evidence="1">The sequence shown here is derived from an EMBL/GenBank/DDBJ whole genome shotgun (WGS) entry which is preliminary data.</text>
</comment>
<dbReference type="AlphaFoldDB" id="A0A5M6CHG1"/>
<reference evidence="1 2" key="1">
    <citation type="submission" date="2019-09" db="EMBL/GenBank/DDBJ databases">
        <title>Genome sequence and assembly of Taibaiella sp.</title>
        <authorList>
            <person name="Chhetri G."/>
        </authorList>
    </citation>
    <scope>NUCLEOTIDE SEQUENCE [LARGE SCALE GENOMIC DNA]</scope>
    <source>
        <strain evidence="1 2">KVB11</strain>
    </source>
</reference>
<dbReference type="RefSeq" id="WP_150032168.1">
    <property type="nucleotide sequence ID" value="NZ_VWSH01000002.1"/>
</dbReference>
<organism evidence="1 2">
    <name type="scientific">Taibaiella lutea</name>
    <dbReference type="NCBI Taxonomy" id="2608001"/>
    <lineage>
        <taxon>Bacteria</taxon>
        <taxon>Pseudomonadati</taxon>
        <taxon>Bacteroidota</taxon>
        <taxon>Chitinophagia</taxon>
        <taxon>Chitinophagales</taxon>
        <taxon>Chitinophagaceae</taxon>
        <taxon>Taibaiella</taxon>
    </lineage>
</organism>
<dbReference type="EMBL" id="VWSH01000002">
    <property type="protein sequence ID" value="KAA5534487.1"/>
    <property type="molecule type" value="Genomic_DNA"/>
</dbReference>
<evidence type="ECO:0000313" key="2">
    <source>
        <dbReference type="Proteomes" id="UP000323632"/>
    </source>
</evidence>
<protein>
    <recommendedName>
        <fullName evidence="3">Nucleotide exchange factor GrpE</fullName>
    </recommendedName>
</protein>
<sequence>MQHTLAIINQVFEIKQKLEQDNLAGKFERNFNRLFSAFEEEGYTCNNPLGERYTDSRSDCTANIVGRESKNMMITQVIKPIIYQKENGALTLIQKGIVIVESK</sequence>
<evidence type="ECO:0000313" key="1">
    <source>
        <dbReference type="EMBL" id="KAA5534487.1"/>
    </source>
</evidence>
<accession>A0A5M6CHG1</accession>
<name>A0A5M6CHG1_9BACT</name>
<proteinExistence type="predicted"/>
<gene>
    <name evidence="1" type="ORF">F0919_07650</name>
</gene>
<evidence type="ECO:0008006" key="3">
    <source>
        <dbReference type="Google" id="ProtNLM"/>
    </source>
</evidence>
<dbReference type="Proteomes" id="UP000323632">
    <property type="component" value="Unassembled WGS sequence"/>
</dbReference>
<keyword evidence="2" id="KW-1185">Reference proteome</keyword>